<keyword evidence="5" id="KW-1185">Reference proteome</keyword>
<dbReference type="CDD" id="cd17532">
    <property type="entry name" value="REC_LytTR_AlgR-like"/>
    <property type="match status" value="1"/>
</dbReference>
<feature type="modified residue" description="4-aspartylphosphate" evidence="1">
    <location>
        <position position="55"/>
    </location>
</feature>
<evidence type="ECO:0000313" key="4">
    <source>
        <dbReference type="EMBL" id="BBD06845.1"/>
    </source>
</evidence>
<dbReference type="SUPFAM" id="SSF52172">
    <property type="entry name" value="CheY-like"/>
    <property type="match status" value="1"/>
</dbReference>
<evidence type="ECO:0000259" key="2">
    <source>
        <dbReference type="PROSITE" id="PS50110"/>
    </source>
</evidence>
<dbReference type="EMBL" id="AP017378">
    <property type="protein sequence ID" value="BBD06845.1"/>
    <property type="molecule type" value="Genomic_DNA"/>
</dbReference>
<reference evidence="4 5" key="1">
    <citation type="journal article" date="2018" name="Sci. Adv.">
        <title>Multi-heme cytochromes provide a pathway for survival in energy-limited environments.</title>
        <authorList>
            <person name="Deng X."/>
            <person name="Dohmae N."/>
            <person name="Nealson K.H."/>
            <person name="Hashimoto K."/>
            <person name="Okamoto A."/>
        </authorList>
    </citation>
    <scope>NUCLEOTIDE SEQUENCE [LARGE SCALE GENOMIC DNA]</scope>
    <source>
        <strain evidence="4 5">IS5</strain>
    </source>
</reference>
<dbReference type="InterPro" id="IPR001789">
    <property type="entry name" value="Sig_transdc_resp-reg_receiver"/>
</dbReference>
<gene>
    <name evidence="4" type="ORF">DFE_0119</name>
</gene>
<dbReference type="OrthoDB" id="1490554at2"/>
<dbReference type="Pfam" id="PF00072">
    <property type="entry name" value="Response_reg"/>
    <property type="match status" value="1"/>
</dbReference>
<proteinExistence type="predicted"/>
<feature type="domain" description="Response regulatory" evidence="2">
    <location>
        <begin position="4"/>
        <end position="118"/>
    </location>
</feature>
<accession>A0A2Z6AUH4</accession>
<sequence>MPIRVLIVDDEPPARDELAYLLSEFSDIEVVAQAGSAREACEQVMAHGPDLVFLDIEMPGGSGFDVVATTLDMEDAPLIIFATAFDQYAIRAFEENAVDYLLKPVTEDRLSKSLARAREALSAREPRDKARASLEQLLAGVGTPQFSRIPVERNGRIALLKPDEVVFCASESRKLMIHTTNEAWPCHGICTMDALEQRLGSGSFFRAGRGVLVNLERIREFSPWFNGKYNLVLDDAEGTELAVSRGRVQYFKERLGL</sequence>
<dbReference type="InterPro" id="IPR007492">
    <property type="entry name" value="LytTR_DNA-bd_dom"/>
</dbReference>
<dbReference type="Proteomes" id="UP000269883">
    <property type="component" value="Chromosome"/>
</dbReference>
<dbReference type="SMART" id="SM00448">
    <property type="entry name" value="REC"/>
    <property type="match status" value="1"/>
</dbReference>
<protein>
    <submittedName>
        <fullName evidence="4">Two component transcriptional regulator, LytTR family</fullName>
    </submittedName>
</protein>
<name>A0A2Z6AUH4_9BACT</name>
<dbReference type="GO" id="GO:0000156">
    <property type="term" value="F:phosphorelay response regulator activity"/>
    <property type="evidence" value="ECO:0007669"/>
    <property type="project" value="InterPro"/>
</dbReference>
<dbReference type="InterPro" id="IPR011006">
    <property type="entry name" value="CheY-like_superfamily"/>
</dbReference>
<dbReference type="GO" id="GO:0003677">
    <property type="term" value="F:DNA binding"/>
    <property type="evidence" value="ECO:0007669"/>
    <property type="project" value="InterPro"/>
</dbReference>
<evidence type="ECO:0000256" key="1">
    <source>
        <dbReference type="PROSITE-ProRule" id="PRU00169"/>
    </source>
</evidence>
<keyword evidence="1" id="KW-0597">Phosphoprotein</keyword>
<feature type="domain" description="HTH LytTR-type" evidence="3">
    <location>
        <begin position="149"/>
        <end position="257"/>
    </location>
</feature>
<dbReference type="Pfam" id="PF04397">
    <property type="entry name" value="LytTR"/>
    <property type="match status" value="1"/>
</dbReference>
<dbReference type="PROSITE" id="PS50930">
    <property type="entry name" value="HTH_LYTTR"/>
    <property type="match status" value="1"/>
</dbReference>
<dbReference type="KEGG" id="dfl:DFE_0119"/>
<dbReference type="PROSITE" id="PS50110">
    <property type="entry name" value="RESPONSE_REGULATORY"/>
    <property type="match status" value="1"/>
</dbReference>
<dbReference type="Gene3D" id="2.40.50.1020">
    <property type="entry name" value="LytTr DNA-binding domain"/>
    <property type="match status" value="1"/>
</dbReference>
<organism evidence="4 5">
    <name type="scientific">Desulfovibrio ferrophilus</name>
    <dbReference type="NCBI Taxonomy" id="241368"/>
    <lineage>
        <taxon>Bacteria</taxon>
        <taxon>Pseudomonadati</taxon>
        <taxon>Thermodesulfobacteriota</taxon>
        <taxon>Desulfovibrionia</taxon>
        <taxon>Desulfovibrionales</taxon>
        <taxon>Desulfovibrionaceae</taxon>
        <taxon>Desulfovibrio</taxon>
    </lineage>
</organism>
<evidence type="ECO:0000259" key="3">
    <source>
        <dbReference type="PROSITE" id="PS50930"/>
    </source>
</evidence>
<dbReference type="RefSeq" id="WP_126375649.1">
    <property type="nucleotide sequence ID" value="NZ_AP017378.1"/>
</dbReference>
<evidence type="ECO:0000313" key="5">
    <source>
        <dbReference type="Proteomes" id="UP000269883"/>
    </source>
</evidence>
<dbReference type="SMART" id="SM00850">
    <property type="entry name" value="LytTR"/>
    <property type="match status" value="1"/>
</dbReference>
<dbReference type="PANTHER" id="PTHR37299:SF1">
    <property type="entry name" value="STAGE 0 SPORULATION PROTEIN A HOMOLOG"/>
    <property type="match status" value="1"/>
</dbReference>
<dbReference type="AlphaFoldDB" id="A0A2Z6AUH4"/>
<dbReference type="InterPro" id="IPR046947">
    <property type="entry name" value="LytR-like"/>
</dbReference>
<dbReference type="PANTHER" id="PTHR37299">
    <property type="entry name" value="TRANSCRIPTIONAL REGULATOR-RELATED"/>
    <property type="match status" value="1"/>
</dbReference>
<dbReference type="Gene3D" id="3.40.50.2300">
    <property type="match status" value="1"/>
</dbReference>